<dbReference type="Pfam" id="PF01584">
    <property type="entry name" value="CheW"/>
    <property type="match status" value="3"/>
</dbReference>
<feature type="domain" description="CheW-like" evidence="1">
    <location>
        <begin position="148"/>
        <end position="289"/>
    </location>
</feature>
<name>A0ABQ4NAY0_9BACL</name>
<dbReference type="PROSITE" id="PS50851">
    <property type="entry name" value="CHEW"/>
    <property type="match status" value="3"/>
</dbReference>
<gene>
    <name evidence="2" type="ORF">PACILC2_39600</name>
</gene>
<reference evidence="2 3" key="1">
    <citation type="submission" date="2021-04" db="EMBL/GenBank/DDBJ databases">
        <title>Draft genome sequence of Paenibacillus cisolokensis, LC2-13A.</title>
        <authorList>
            <person name="Uke A."/>
            <person name="Chhe C."/>
            <person name="Baramee S."/>
            <person name="Kosugi A."/>
        </authorList>
    </citation>
    <scope>NUCLEOTIDE SEQUENCE [LARGE SCALE GENOMIC DNA]</scope>
    <source>
        <strain evidence="2 3">LC2-13A</strain>
    </source>
</reference>
<accession>A0ABQ4NAY0</accession>
<proteinExistence type="predicted"/>
<dbReference type="Gene3D" id="2.40.50.180">
    <property type="entry name" value="CheA-289, Domain 4"/>
    <property type="match status" value="3"/>
</dbReference>
<dbReference type="Gene3D" id="2.30.30.40">
    <property type="entry name" value="SH3 Domains"/>
    <property type="match status" value="2"/>
</dbReference>
<keyword evidence="3" id="KW-1185">Reference proteome</keyword>
<comment type="caution">
    <text evidence="2">The sequence shown here is derived from an EMBL/GenBank/DDBJ whole genome shotgun (WGS) entry which is preliminary data.</text>
</comment>
<evidence type="ECO:0000259" key="1">
    <source>
        <dbReference type="PROSITE" id="PS50851"/>
    </source>
</evidence>
<feature type="domain" description="CheW-like" evidence="1">
    <location>
        <begin position="315"/>
        <end position="398"/>
    </location>
</feature>
<dbReference type="InterPro" id="IPR002545">
    <property type="entry name" value="CheW-lke_dom"/>
</dbReference>
<evidence type="ECO:0000313" key="3">
    <source>
        <dbReference type="Proteomes" id="UP000680304"/>
    </source>
</evidence>
<dbReference type="SMART" id="SM00260">
    <property type="entry name" value="CheW"/>
    <property type="match status" value="3"/>
</dbReference>
<dbReference type="PANTHER" id="PTHR22617">
    <property type="entry name" value="CHEMOTAXIS SENSOR HISTIDINE KINASE-RELATED"/>
    <property type="match status" value="1"/>
</dbReference>
<protein>
    <submittedName>
        <fullName evidence="2">Chemotaxis protein CheW</fullName>
    </submittedName>
</protein>
<dbReference type="PANTHER" id="PTHR22617:SF23">
    <property type="entry name" value="CHEMOTAXIS PROTEIN CHEW"/>
    <property type="match status" value="1"/>
</dbReference>
<dbReference type="Proteomes" id="UP000680304">
    <property type="component" value="Unassembled WGS sequence"/>
</dbReference>
<organism evidence="2 3">
    <name type="scientific">Paenibacillus cisolokensis</name>
    <dbReference type="NCBI Taxonomy" id="1658519"/>
    <lineage>
        <taxon>Bacteria</taxon>
        <taxon>Bacillati</taxon>
        <taxon>Bacillota</taxon>
        <taxon>Bacilli</taxon>
        <taxon>Bacillales</taxon>
        <taxon>Paenibacillaceae</taxon>
        <taxon>Paenibacillus</taxon>
    </lineage>
</organism>
<dbReference type="InterPro" id="IPR039315">
    <property type="entry name" value="CheW"/>
</dbReference>
<dbReference type="SUPFAM" id="SSF50341">
    <property type="entry name" value="CheW-like"/>
    <property type="match status" value="3"/>
</dbReference>
<dbReference type="EMBL" id="BOVJ01000130">
    <property type="protein sequence ID" value="GIQ65392.1"/>
    <property type="molecule type" value="Genomic_DNA"/>
</dbReference>
<feature type="domain" description="CheW-like" evidence="1">
    <location>
        <begin position="1"/>
        <end position="119"/>
    </location>
</feature>
<sequence length="398" mass="43883">MRVPEITRVPNALSYIEGACNLRGHVLPIIDGRARFNMEKKEKNENNRVLVIDVNGKATGIIVDRVSEVIRVNASDIEEPPQIVKNANADYLNGIVKLDNGNRLIMLLDIVKAVSGDGETRTQTMEKDISGDRFPKNSNASSSNAAVDEQLVSFLLGKEEYAIGIMQVKEIIRVPDIMKVPNCEAYVDGVVSIRNRLLPLINLRTYFGMEPKAITDQTRVLVVDMGGFTAGMIVDKVSEVIRVPADMILPPPRFSAQSGEQLKGVAKLNGGKRLIMLLDSSKIMSADAYRMISGLNDAPQESEGGKSTEKQITDEEQLVAFKIDNEEYGIKIKDVQEINRMTEITKVPRAPYHIDGIVNLRGNIIPVLDLRKLFGLSAKAMTDATRIIIVDSAGEKPE</sequence>
<evidence type="ECO:0000313" key="2">
    <source>
        <dbReference type="EMBL" id="GIQ65392.1"/>
    </source>
</evidence>
<dbReference type="InterPro" id="IPR036061">
    <property type="entry name" value="CheW-like_dom_sf"/>
</dbReference>